<dbReference type="Pfam" id="PF13639">
    <property type="entry name" value="zf-RING_2"/>
    <property type="match status" value="1"/>
</dbReference>
<evidence type="ECO:0000259" key="7">
    <source>
        <dbReference type="PROSITE" id="PS50089"/>
    </source>
</evidence>
<dbReference type="EC" id="2.3.2.27" evidence="2"/>
<dbReference type="InterPro" id="IPR001841">
    <property type="entry name" value="Znf_RING"/>
</dbReference>
<evidence type="ECO:0000256" key="4">
    <source>
        <dbReference type="ARBA" id="ARBA00022771"/>
    </source>
</evidence>
<accession>A0AAN9HYH9</accession>
<reference evidence="8 9" key="1">
    <citation type="submission" date="2024-01" db="EMBL/GenBank/DDBJ databases">
        <title>The genomes of 5 underutilized Papilionoideae crops provide insights into root nodulation and disease resistanc.</title>
        <authorList>
            <person name="Yuan L."/>
        </authorList>
    </citation>
    <scope>NUCLEOTIDE SEQUENCE [LARGE SCALE GENOMIC DNA]</scope>
    <source>
        <strain evidence="8">ZHUSHIDOU_FW_LH</strain>
        <tissue evidence="8">Leaf</tissue>
    </source>
</reference>
<dbReference type="InterPro" id="IPR013083">
    <property type="entry name" value="Znf_RING/FYVE/PHD"/>
</dbReference>
<evidence type="ECO:0000256" key="5">
    <source>
        <dbReference type="ARBA" id="ARBA00022833"/>
    </source>
</evidence>
<dbReference type="EMBL" id="JAYWIO010000005">
    <property type="protein sequence ID" value="KAK7260858.1"/>
    <property type="molecule type" value="Genomic_DNA"/>
</dbReference>
<protein>
    <recommendedName>
        <fullName evidence="2">RING-type E3 ubiquitin transferase</fullName>
        <ecNumber evidence="2">2.3.2.27</ecNumber>
    </recommendedName>
</protein>
<dbReference type="PANTHER" id="PTHR15710">
    <property type="entry name" value="E3 UBIQUITIN-PROTEIN LIGASE PRAJA"/>
    <property type="match status" value="1"/>
</dbReference>
<dbReference type="GO" id="GO:0005737">
    <property type="term" value="C:cytoplasm"/>
    <property type="evidence" value="ECO:0007669"/>
    <property type="project" value="TreeGrafter"/>
</dbReference>
<proteinExistence type="predicted"/>
<organism evidence="8 9">
    <name type="scientific">Crotalaria pallida</name>
    <name type="common">Smooth rattlebox</name>
    <name type="synonym">Crotalaria striata</name>
    <dbReference type="NCBI Taxonomy" id="3830"/>
    <lineage>
        <taxon>Eukaryota</taxon>
        <taxon>Viridiplantae</taxon>
        <taxon>Streptophyta</taxon>
        <taxon>Embryophyta</taxon>
        <taxon>Tracheophyta</taxon>
        <taxon>Spermatophyta</taxon>
        <taxon>Magnoliopsida</taxon>
        <taxon>eudicotyledons</taxon>
        <taxon>Gunneridae</taxon>
        <taxon>Pentapetalae</taxon>
        <taxon>rosids</taxon>
        <taxon>fabids</taxon>
        <taxon>Fabales</taxon>
        <taxon>Fabaceae</taxon>
        <taxon>Papilionoideae</taxon>
        <taxon>50 kb inversion clade</taxon>
        <taxon>genistoids sensu lato</taxon>
        <taxon>core genistoids</taxon>
        <taxon>Crotalarieae</taxon>
        <taxon>Crotalaria</taxon>
    </lineage>
</organism>
<evidence type="ECO:0000256" key="6">
    <source>
        <dbReference type="PROSITE-ProRule" id="PRU00175"/>
    </source>
</evidence>
<dbReference type="AlphaFoldDB" id="A0AAN9HYH9"/>
<keyword evidence="4 6" id="KW-0863">Zinc-finger</keyword>
<comment type="caution">
    <text evidence="8">The sequence shown here is derived from an EMBL/GenBank/DDBJ whole genome shotgun (WGS) entry which is preliminary data.</text>
</comment>
<keyword evidence="9" id="KW-1185">Reference proteome</keyword>
<evidence type="ECO:0000313" key="9">
    <source>
        <dbReference type="Proteomes" id="UP001372338"/>
    </source>
</evidence>
<evidence type="ECO:0000256" key="3">
    <source>
        <dbReference type="ARBA" id="ARBA00022723"/>
    </source>
</evidence>
<keyword evidence="5" id="KW-0862">Zinc</keyword>
<sequence>MSRANPVIPILALNRRGEEVTLWTTITDDAYVFDSLDMYQGYNYNNNNNNIGNDGGYVFDSLDLFQGYNNNNNNNNNNMGNNGGYVFDSLHMFQGNNNNMGNNNNGGVNTVDDVYVFDDSSLYEENNGGVFGVNPAALTQHSIQNLETFRIEAEEDYSCTSSIEALCCICLDEVISVGSESKAIGMPHCSHVFHHGCIIKWLRISNTCPLCRTPM</sequence>
<evidence type="ECO:0000256" key="1">
    <source>
        <dbReference type="ARBA" id="ARBA00000900"/>
    </source>
</evidence>
<keyword evidence="3" id="KW-0479">Metal-binding</keyword>
<dbReference type="Proteomes" id="UP001372338">
    <property type="component" value="Unassembled WGS sequence"/>
</dbReference>
<gene>
    <name evidence="8" type="ORF">RIF29_27157</name>
</gene>
<evidence type="ECO:0000313" key="8">
    <source>
        <dbReference type="EMBL" id="KAK7260858.1"/>
    </source>
</evidence>
<comment type="catalytic activity">
    <reaction evidence="1">
        <text>S-ubiquitinyl-[E2 ubiquitin-conjugating enzyme]-L-cysteine + [acceptor protein]-L-lysine = [E2 ubiquitin-conjugating enzyme]-L-cysteine + N(6)-ubiquitinyl-[acceptor protein]-L-lysine.</text>
        <dbReference type="EC" id="2.3.2.27"/>
    </reaction>
</comment>
<dbReference type="SUPFAM" id="SSF57850">
    <property type="entry name" value="RING/U-box"/>
    <property type="match status" value="1"/>
</dbReference>
<dbReference type="SMART" id="SM00184">
    <property type="entry name" value="RING"/>
    <property type="match status" value="1"/>
</dbReference>
<dbReference type="GO" id="GO:0061630">
    <property type="term" value="F:ubiquitin protein ligase activity"/>
    <property type="evidence" value="ECO:0007669"/>
    <property type="project" value="UniProtKB-EC"/>
</dbReference>
<dbReference type="GO" id="GO:0008270">
    <property type="term" value="F:zinc ion binding"/>
    <property type="evidence" value="ECO:0007669"/>
    <property type="project" value="UniProtKB-KW"/>
</dbReference>
<dbReference type="PANTHER" id="PTHR15710:SF243">
    <property type="entry name" value="E3 UBIQUITIN-PROTEIN LIGASE PRAJA-2 ISOFORM X1"/>
    <property type="match status" value="1"/>
</dbReference>
<name>A0AAN9HYH9_CROPI</name>
<evidence type="ECO:0000256" key="2">
    <source>
        <dbReference type="ARBA" id="ARBA00012483"/>
    </source>
</evidence>
<dbReference type="Gene3D" id="3.30.40.10">
    <property type="entry name" value="Zinc/RING finger domain, C3HC4 (zinc finger)"/>
    <property type="match status" value="1"/>
</dbReference>
<dbReference type="PROSITE" id="PS50089">
    <property type="entry name" value="ZF_RING_2"/>
    <property type="match status" value="1"/>
</dbReference>
<feature type="domain" description="RING-type" evidence="7">
    <location>
        <begin position="167"/>
        <end position="212"/>
    </location>
</feature>
<dbReference type="GO" id="GO:0016567">
    <property type="term" value="P:protein ubiquitination"/>
    <property type="evidence" value="ECO:0007669"/>
    <property type="project" value="TreeGrafter"/>
</dbReference>